<dbReference type="InterPro" id="IPR017896">
    <property type="entry name" value="4Fe4S_Fe-S-bd"/>
</dbReference>
<evidence type="ECO:0000313" key="11">
    <source>
        <dbReference type="Proteomes" id="UP000294813"/>
    </source>
</evidence>
<keyword evidence="4" id="KW-0408">Iron</keyword>
<feature type="transmembrane region" description="Helical" evidence="8">
    <location>
        <begin position="133"/>
        <end position="153"/>
    </location>
</feature>
<feature type="transmembrane region" description="Helical" evidence="8">
    <location>
        <begin position="76"/>
        <end position="105"/>
    </location>
</feature>
<dbReference type="RefSeq" id="WP_131920886.1">
    <property type="nucleotide sequence ID" value="NZ_JAOQNU010000042.1"/>
</dbReference>
<organism evidence="10 11">
    <name type="scientific">Heliophilum fasciatum</name>
    <dbReference type="NCBI Taxonomy" id="35700"/>
    <lineage>
        <taxon>Bacteria</taxon>
        <taxon>Bacillati</taxon>
        <taxon>Bacillota</taxon>
        <taxon>Clostridia</taxon>
        <taxon>Eubacteriales</taxon>
        <taxon>Heliobacteriaceae</taxon>
        <taxon>Heliophilum</taxon>
    </lineage>
</organism>
<dbReference type="InterPro" id="IPR017900">
    <property type="entry name" value="4Fe4S_Fe_S_CS"/>
</dbReference>
<evidence type="ECO:0000256" key="8">
    <source>
        <dbReference type="SAM" id="Phobius"/>
    </source>
</evidence>
<dbReference type="PANTHER" id="PTHR30224:SF4">
    <property type="entry name" value="ELECTRON TRANSPORT PROTEIN YCCM-RELATED"/>
    <property type="match status" value="1"/>
</dbReference>
<sequence length="291" mass="32259">MTAQPNHKRTVALRVARQVSLLFFVALIAFISYRHQALGGGPQGAAPLDTYCVFGGAATLWTYITTGQFIQKTNMANLVLLTAAVTLVTLTGASFCGWICPFGAIQEWLYRINKKLLKITWTPSDAIDRPLRWLRFLILALILYMTVSTNSLWFEAYDPFKMLFHMNFSEMTLTGIVILGVTLLSALIIERAWCRYLCPLGALFTLFAPLSRINITRHRASCINCHACTKACPVQIDVAQQDVVRDSQCIKCLRCIIHCPVADTLTLDAALTSPPAPPQTPSPSKQHPLSS</sequence>
<keyword evidence="2" id="KW-1003">Cell membrane</keyword>
<dbReference type="Proteomes" id="UP000294813">
    <property type="component" value="Unassembled WGS sequence"/>
</dbReference>
<keyword evidence="8" id="KW-1133">Transmembrane helix</keyword>
<dbReference type="PANTHER" id="PTHR30224">
    <property type="entry name" value="ELECTRON TRANSPORT PROTEIN"/>
    <property type="match status" value="1"/>
</dbReference>
<dbReference type="GO" id="GO:0046872">
    <property type="term" value="F:metal ion binding"/>
    <property type="evidence" value="ECO:0007669"/>
    <property type="project" value="UniProtKB-KW"/>
</dbReference>
<keyword evidence="6 8" id="KW-0472">Membrane</keyword>
<evidence type="ECO:0000313" key="10">
    <source>
        <dbReference type="EMBL" id="TCP60189.1"/>
    </source>
</evidence>
<gene>
    <name evidence="10" type="ORF">EDD73_1414</name>
</gene>
<evidence type="ECO:0000256" key="5">
    <source>
        <dbReference type="ARBA" id="ARBA00023014"/>
    </source>
</evidence>
<accession>A0A4R2RDD5</accession>
<dbReference type="GO" id="GO:0051536">
    <property type="term" value="F:iron-sulfur cluster binding"/>
    <property type="evidence" value="ECO:0007669"/>
    <property type="project" value="UniProtKB-KW"/>
</dbReference>
<evidence type="ECO:0000256" key="2">
    <source>
        <dbReference type="ARBA" id="ARBA00022475"/>
    </source>
</evidence>
<dbReference type="SUPFAM" id="SSF54862">
    <property type="entry name" value="4Fe-4S ferredoxins"/>
    <property type="match status" value="1"/>
</dbReference>
<dbReference type="OrthoDB" id="9806398at2"/>
<feature type="transmembrane region" description="Helical" evidence="8">
    <location>
        <begin position="45"/>
        <end position="64"/>
    </location>
</feature>
<dbReference type="GO" id="GO:0005886">
    <property type="term" value="C:plasma membrane"/>
    <property type="evidence" value="ECO:0007669"/>
    <property type="project" value="UniProtKB-SubCell"/>
</dbReference>
<feature type="transmembrane region" description="Helical" evidence="8">
    <location>
        <begin position="196"/>
        <end position="215"/>
    </location>
</feature>
<dbReference type="Pfam" id="PF12801">
    <property type="entry name" value="Fer4_5"/>
    <property type="match status" value="2"/>
</dbReference>
<comment type="caution">
    <text evidence="10">The sequence shown here is derived from an EMBL/GenBank/DDBJ whole genome shotgun (WGS) entry which is preliminary data.</text>
</comment>
<feature type="transmembrane region" description="Helical" evidence="8">
    <location>
        <begin position="15"/>
        <end position="33"/>
    </location>
</feature>
<keyword evidence="8" id="KW-0812">Transmembrane</keyword>
<keyword evidence="3" id="KW-0479">Metal-binding</keyword>
<name>A0A4R2RDD5_9FIRM</name>
<reference evidence="10 11" key="1">
    <citation type="submission" date="2019-03" db="EMBL/GenBank/DDBJ databases">
        <title>Genomic Encyclopedia of Type Strains, Phase IV (KMG-IV): sequencing the most valuable type-strain genomes for metagenomic binning, comparative biology and taxonomic classification.</title>
        <authorList>
            <person name="Goeker M."/>
        </authorList>
    </citation>
    <scope>NUCLEOTIDE SEQUENCE [LARGE SCALE GENOMIC DNA]</scope>
    <source>
        <strain evidence="10 11">DSM 11170</strain>
    </source>
</reference>
<evidence type="ECO:0000256" key="4">
    <source>
        <dbReference type="ARBA" id="ARBA00023004"/>
    </source>
</evidence>
<dbReference type="AlphaFoldDB" id="A0A4R2RDD5"/>
<evidence type="ECO:0000256" key="3">
    <source>
        <dbReference type="ARBA" id="ARBA00022723"/>
    </source>
</evidence>
<evidence type="ECO:0000256" key="7">
    <source>
        <dbReference type="SAM" id="MobiDB-lite"/>
    </source>
</evidence>
<proteinExistence type="predicted"/>
<keyword evidence="5" id="KW-0411">Iron-sulfur</keyword>
<dbReference type="Pfam" id="PF13237">
    <property type="entry name" value="Fer4_10"/>
    <property type="match status" value="1"/>
</dbReference>
<keyword evidence="11" id="KW-1185">Reference proteome</keyword>
<dbReference type="PROSITE" id="PS51379">
    <property type="entry name" value="4FE4S_FER_2"/>
    <property type="match status" value="2"/>
</dbReference>
<dbReference type="PROSITE" id="PS00198">
    <property type="entry name" value="4FE4S_FER_1"/>
    <property type="match status" value="1"/>
</dbReference>
<evidence type="ECO:0000259" key="9">
    <source>
        <dbReference type="PROSITE" id="PS51379"/>
    </source>
</evidence>
<protein>
    <submittedName>
        <fullName evidence="10">NapH/MauN family ferredoxin-type protein</fullName>
    </submittedName>
</protein>
<comment type="subcellular location">
    <subcellularLocation>
        <location evidence="1">Cell membrane</location>
    </subcellularLocation>
</comment>
<dbReference type="Gene3D" id="3.30.70.20">
    <property type="match status" value="1"/>
</dbReference>
<dbReference type="EMBL" id="SLXT01000041">
    <property type="protein sequence ID" value="TCP60189.1"/>
    <property type="molecule type" value="Genomic_DNA"/>
</dbReference>
<evidence type="ECO:0000256" key="1">
    <source>
        <dbReference type="ARBA" id="ARBA00004236"/>
    </source>
</evidence>
<feature type="transmembrane region" description="Helical" evidence="8">
    <location>
        <begin position="173"/>
        <end position="189"/>
    </location>
</feature>
<feature type="region of interest" description="Disordered" evidence="7">
    <location>
        <begin position="272"/>
        <end position="291"/>
    </location>
</feature>
<feature type="domain" description="4Fe-4S ferredoxin-type" evidence="9">
    <location>
        <begin position="213"/>
        <end position="242"/>
    </location>
</feature>
<evidence type="ECO:0000256" key="6">
    <source>
        <dbReference type="ARBA" id="ARBA00023136"/>
    </source>
</evidence>
<feature type="domain" description="4Fe-4S ferredoxin-type" evidence="9">
    <location>
        <begin position="243"/>
        <end position="270"/>
    </location>
</feature>
<dbReference type="InterPro" id="IPR052378">
    <property type="entry name" value="NosR_regulator"/>
</dbReference>